<accession>A0A2P5A5V8</accession>
<evidence type="ECO:0000313" key="4">
    <source>
        <dbReference type="EMBL" id="PON31926.1"/>
    </source>
</evidence>
<evidence type="ECO:0000256" key="1">
    <source>
        <dbReference type="ARBA" id="ARBA00010371"/>
    </source>
</evidence>
<proteinExistence type="inferred from homology"/>
<dbReference type="Pfam" id="PF13602">
    <property type="entry name" value="ADH_zinc_N_2"/>
    <property type="match status" value="1"/>
</dbReference>
<evidence type="ECO:0000259" key="3">
    <source>
        <dbReference type="SMART" id="SM00829"/>
    </source>
</evidence>
<dbReference type="OrthoDB" id="9992527at2759"/>
<dbReference type="PANTHER" id="PTHR44573:SF4">
    <property type="entry name" value="2-METHYLENE-FURAN-3-ONE REDUCTASE-LIKE"/>
    <property type="match status" value="1"/>
</dbReference>
<dbReference type="AlphaFoldDB" id="A0A2P5A5V8"/>
<dbReference type="InterPro" id="IPR013154">
    <property type="entry name" value="ADH-like_N"/>
</dbReference>
<dbReference type="SUPFAM" id="SSF50129">
    <property type="entry name" value="GroES-like"/>
    <property type="match status" value="1"/>
</dbReference>
<dbReference type="SMART" id="SM00829">
    <property type="entry name" value="PKS_ER"/>
    <property type="match status" value="1"/>
</dbReference>
<evidence type="ECO:0000313" key="5">
    <source>
        <dbReference type="Proteomes" id="UP000237000"/>
    </source>
</evidence>
<dbReference type="InterPro" id="IPR044626">
    <property type="entry name" value="AOR-like"/>
</dbReference>
<dbReference type="CDD" id="cd05289">
    <property type="entry name" value="MDR_like_2"/>
    <property type="match status" value="1"/>
</dbReference>
<reference evidence="5" key="1">
    <citation type="submission" date="2016-06" db="EMBL/GenBank/DDBJ databases">
        <title>Parallel loss of symbiosis genes in relatives of nitrogen-fixing non-legume Parasponia.</title>
        <authorList>
            <person name="Van Velzen R."/>
            <person name="Holmer R."/>
            <person name="Bu F."/>
            <person name="Rutten L."/>
            <person name="Van Zeijl A."/>
            <person name="Liu W."/>
            <person name="Santuari L."/>
            <person name="Cao Q."/>
            <person name="Sharma T."/>
            <person name="Shen D."/>
            <person name="Roswanjaya Y."/>
            <person name="Wardhani T."/>
            <person name="Kalhor M.S."/>
            <person name="Jansen J."/>
            <person name="Van den Hoogen J."/>
            <person name="Gungor B."/>
            <person name="Hartog M."/>
            <person name="Hontelez J."/>
            <person name="Verver J."/>
            <person name="Yang W.-C."/>
            <person name="Schijlen E."/>
            <person name="Repin R."/>
            <person name="Schilthuizen M."/>
            <person name="Schranz E."/>
            <person name="Heidstra R."/>
            <person name="Miyata K."/>
            <person name="Fedorova E."/>
            <person name="Kohlen W."/>
            <person name="Bisseling T."/>
            <person name="Smit S."/>
            <person name="Geurts R."/>
        </authorList>
    </citation>
    <scope>NUCLEOTIDE SEQUENCE [LARGE SCALE GENOMIC DNA]</scope>
    <source>
        <strain evidence="5">cv. RG33-2</strain>
    </source>
</reference>
<gene>
    <name evidence="4" type="ORF">TorRG33x02_357100</name>
</gene>
<dbReference type="Gene3D" id="3.90.180.10">
    <property type="entry name" value="Medium-chain alcohol dehydrogenases, catalytic domain"/>
    <property type="match status" value="1"/>
</dbReference>
<dbReference type="InterPro" id="IPR036291">
    <property type="entry name" value="NAD(P)-bd_dom_sf"/>
</dbReference>
<dbReference type="Gene3D" id="3.40.50.720">
    <property type="entry name" value="NAD(P)-binding Rossmann-like Domain"/>
    <property type="match status" value="1"/>
</dbReference>
<dbReference type="InterPro" id="IPR011032">
    <property type="entry name" value="GroES-like_sf"/>
</dbReference>
<dbReference type="EMBL" id="JXTC01001204">
    <property type="protein sequence ID" value="PON31926.1"/>
    <property type="molecule type" value="Genomic_DNA"/>
</dbReference>
<feature type="domain" description="Enoyl reductase (ER)" evidence="3">
    <location>
        <begin position="11"/>
        <end position="305"/>
    </location>
</feature>
<dbReference type="GO" id="GO:0016628">
    <property type="term" value="F:oxidoreductase activity, acting on the CH-CH group of donors, NAD or NADP as acceptor"/>
    <property type="evidence" value="ECO:0007669"/>
    <property type="project" value="InterPro"/>
</dbReference>
<dbReference type="Pfam" id="PF08240">
    <property type="entry name" value="ADH_N"/>
    <property type="match status" value="1"/>
</dbReference>
<name>A0A2P5A5V8_TREOI</name>
<dbReference type="InParanoid" id="A0A2P5A5V8"/>
<sequence length="318" mass="34592">MQKAWFYKEYGPKEVLQLGDCPIPIPQANELLVRVRAAALNPIDFKRRQRPIFPSDFPVVPGCDMAGIVVAKGSNVIKFDIGDEVYGNIQDFNAKGKLKQLGTLAEFIVIEETLVATKPKNLSFEEAASLPLAVQTAIQGFKTADFKEGGTVFIVGGGGGVGTLVIQLAKALFGASFVVATTSTPKVEFVKMLGADDVVDYTKTKYEQVEDKFDFLYDTIGDCKNSSVVAKEGAPIVEITWPPSHPRAVYSSLTVSGEELERLRPCLESGKLKPVIDPTGPYNFEDVIEAFAYLETGRARGKVVISGTLDQHYTTNSV</sequence>
<keyword evidence="2" id="KW-0560">Oxidoreductase</keyword>
<protein>
    <submittedName>
        <fullName evidence="4">Alcohol dehydrogenase superfamily, zinc-type</fullName>
    </submittedName>
</protein>
<comment type="similarity">
    <text evidence="1">Belongs to the zinc-containing alcohol dehydrogenase family. Quinone oxidoreductase subfamily.</text>
</comment>
<organism evidence="4 5">
    <name type="scientific">Trema orientale</name>
    <name type="common">Charcoal tree</name>
    <name type="synonym">Celtis orientalis</name>
    <dbReference type="NCBI Taxonomy" id="63057"/>
    <lineage>
        <taxon>Eukaryota</taxon>
        <taxon>Viridiplantae</taxon>
        <taxon>Streptophyta</taxon>
        <taxon>Embryophyta</taxon>
        <taxon>Tracheophyta</taxon>
        <taxon>Spermatophyta</taxon>
        <taxon>Magnoliopsida</taxon>
        <taxon>eudicotyledons</taxon>
        <taxon>Gunneridae</taxon>
        <taxon>Pentapetalae</taxon>
        <taxon>rosids</taxon>
        <taxon>fabids</taxon>
        <taxon>Rosales</taxon>
        <taxon>Cannabaceae</taxon>
        <taxon>Trema</taxon>
    </lineage>
</organism>
<comment type="caution">
    <text evidence="4">The sequence shown here is derived from an EMBL/GenBank/DDBJ whole genome shotgun (WGS) entry which is preliminary data.</text>
</comment>
<dbReference type="PANTHER" id="PTHR44573">
    <property type="entry name" value="NADPH-DEPENDENT ALKENAL/ONE OXIDOREDUCTASE, CHLOROPLASTIC"/>
    <property type="match status" value="1"/>
</dbReference>
<evidence type="ECO:0000256" key="2">
    <source>
        <dbReference type="ARBA" id="ARBA00023002"/>
    </source>
</evidence>
<keyword evidence="5" id="KW-1185">Reference proteome</keyword>
<dbReference type="InterPro" id="IPR020843">
    <property type="entry name" value="ER"/>
</dbReference>
<dbReference type="SUPFAM" id="SSF51735">
    <property type="entry name" value="NAD(P)-binding Rossmann-fold domains"/>
    <property type="match status" value="1"/>
</dbReference>
<dbReference type="STRING" id="63057.A0A2P5A5V8"/>
<dbReference type="Proteomes" id="UP000237000">
    <property type="component" value="Unassembled WGS sequence"/>
</dbReference>